<keyword evidence="3" id="KW-1185">Reference proteome</keyword>
<dbReference type="RefSeq" id="WP_379665186.1">
    <property type="nucleotide sequence ID" value="NZ_JBHULH010000001.1"/>
</dbReference>
<feature type="signal peptide" evidence="1">
    <location>
        <begin position="1"/>
        <end position="19"/>
    </location>
</feature>
<name>A0ABW5LQK8_9FLAO</name>
<proteinExistence type="predicted"/>
<gene>
    <name evidence="2" type="ORF">ACFSRZ_03790</name>
</gene>
<sequence>MKKFLFVFCAFFLMFFAQAQETDFSFPENALGSYSGTLFIDSPRGKQEIPMEFHMKKTDSLNKYTYQLVYNGQARDYSLIIKDKQKGICEVDENNGIILPSRFSGNTLYSFFEVQGNFLSSRLEFKEDHLFFEILFSNTKAKTTTGGTSDKIPEVYGYPITVVQKATLKKTN</sequence>
<dbReference type="Proteomes" id="UP001597508">
    <property type="component" value="Unassembled WGS sequence"/>
</dbReference>
<evidence type="ECO:0008006" key="4">
    <source>
        <dbReference type="Google" id="ProtNLM"/>
    </source>
</evidence>
<reference evidence="3" key="1">
    <citation type="journal article" date="2019" name="Int. J. Syst. Evol. Microbiol.">
        <title>The Global Catalogue of Microorganisms (GCM) 10K type strain sequencing project: providing services to taxonomists for standard genome sequencing and annotation.</title>
        <authorList>
            <consortium name="The Broad Institute Genomics Platform"/>
            <consortium name="The Broad Institute Genome Sequencing Center for Infectious Disease"/>
            <person name="Wu L."/>
            <person name="Ma J."/>
        </authorList>
    </citation>
    <scope>NUCLEOTIDE SEQUENCE [LARGE SCALE GENOMIC DNA]</scope>
    <source>
        <strain evidence="3">KCTC 52127</strain>
    </source>
</reference>
<organism evidence="2 3">
    <name type="scientific">Pseudotenacibaculum haliotis</name>
    <dbReference type="NCBI Taxonomy" id="1862138"/>
    <lineage>
        <taxon>Bacteria</taxon>
        <taxon>Pseudomonadati</taxon>
        <taxon>Bacteroidota</taxon>
        <taxon>Flavobacteriia</taxon>
        <taxon>Flavobacteriales</taxon>
        <taxon>Flavobacteriaceae</taxon>
        <taxon>Pseudotenacibaculum</taxon>
    </lineage>
</organism>
<accession>A0ABW5LQK8</accession>
<feature type="chain" id="PRO_5045261901" description="Lipocalin-like domain-containing protein" evidence="1">
    <location>
        <begin position="20"/>
        <end position="172"/>
    </location>
</feature>
<keyword evidence="1" id="KW-0732">Signal</keyword>
<comment type="caution">
    <text evidence="2">The sequence shown here is derived from an EMBL/GenBank/DDBJ whole genome shotgun (WGS) entry which is preliminary data.</text>
</comment>
<dbReference type="EMBL" id="JBHULH010000001">
    <property type="protein sequence ID" value="MFD2566479.1"/>
    <property type="molecule type" value="Genomic_DNA"/>
</dbReference>
<evidence type="ECO:0000313" key="3">
    <source>
        <dbReference type="Proteomes" id="UP001597508"/>
    </source>
</evidence>
<evidence type="ECO:0000256" key="1">
    <source>
        <dbReference type="SAM" id="SignalP"/>
    </source>
</evidence>
<protein>
    <recommendedName>
        <fullName evidence="4">Lipocalin-like domain-containing protein</fullName>
    </recommendedName>
</protein>
<evidence type="ECO:0000313" key="2">
    <source>
        <dbReference type="EMBL" id="MFD2566479.1"/>
    </source>
</evidence>